<reference evidence="5 6" key="1">
    <citation type="submission" date="2019-07" db="EMBL/GenBank/DDBJ databases">
        <title>Quadrisphaera sp. strain DD2A genome sequencing and assembly.</title>
        <authorList>
            <person name="Kim I."/>
        </authorList>
    </citation>
    <scope>NUCLEOTIDE SEQUENCE [LARGE SCALE GENOMIC DNA]</scope>
    <source>
        <strain evidence="5 6">DD2A</strain>
    </source>
</reference>
<evidence type="ECO:0000313" key="6">
    <source>
        <dbReference type="Proteomes" id="UP000321234"/>
    </source>
</evidence>
<keyword evidence="1" id="KW-0378">Hydrolase</keyword>
<accession>A0A5C8ZG80</accession>
<dbReference type="InterPro" id="IPR052016">
    <property type="entry name" value="Bact_Sigma-Reg"/>
</dbReference>
<dbReference type="AlphaFoldDB" id="A0A5C8ZG80"/>
<keyword evidence="3" id="KW-1133">Transmembrane helix</keyword>
<keyword evidence="6" id="KW-1185">Reference proteome</keyword>
<feature type="transmembrane region" description="Helical" evidence="3">
    <location>
        <begin position="42"/>
        <end position="68"/>
    </location>
</feature>
<dbReference type="Gene3D" id="3.60.40.10">
    <property type="entry name" value="PPM-type phosphatase domain"/>
    <property type="match status" value="1"/>
</dbReference>
<evidence type="ECO:0000256" key="3">
    <source>
        <dbReference type="SAM" id="Phobius"/>
    </source>
</evidence>
<organism evidence="5 6">
    <name type="scientific">Quadrisphaera setariae</name>
    <dbReference type="NCBI Taxonomy" id="2593304"/>
    <lineage>
        <taxon>Bacteria</taxon>
        <taxon>Bacillati</taxon>
        <taxon>Actinomycetota</taxon>
        <taxon>Actinomycetes</taxon>
        <taxon>Kineosporiales</taxon>
        <taxon>Kineosporiaceae</taxon>
        <taxon>Quadrisphaera</taxon>
    </lineage>
</organism>
<evidence type="ECO:0000256" key="2">
    <source>
        <dbReference type="SAM" id="MobiDB-lite"/>
    </source>
</evidence>
<dbReference type="InterPro" id="IPR001932">
    <property type="entry name" value="PPM-type_phosphatase-like_dom"/>
</dbReference>
<dbReference type="InterPro" id="IPR036457">
    <property type="entry name" value="PPM-type-like_dom_sf"/>
</dbReference>
<feature type="compositionally biased region" description="Pro residues" evidence="2">
    <location>
        <begin position="371"/>
        <end position="380"/>
    </location>
</feature>
<dbReference type="GO" id="GO:0016791">
    <property type="term" value="F:phosphatase activity"/>
    <property type="evidence" value="ECO:0007669"/>
    <property type="project" value="TreeGrafter"/>
</dbReference>
<dbReference type="SUPFAM" id="SSF81606">
    <property type="entry name" value="PP2C-like"/>
    <property type="match status" value="1"/>
</dbReference>
<comment type="caution">
    <text evidence="5">The sequence shown here is derived from an EMBL/GenBank/DDBJ whole genome shotgun (WGS) entry which is preliminary data.</text>
</comment>
<dbReference type="PANTHER" id="PTHR43156">
    <property type="entry name" value="STAGE II SPORULATION PROTEIN E-RELATED"/>
    <property type="match status" value="1"/>
</dbReference>
<dbReference type="RefSeq" id="WP_147926371.1">
    <property type="nucleotide sequence ID" value="NZ_VKAC01000006.1"/>
</dbReference>
<gene>
    <name evidence="5" type="ORF">FMM08_10670</name>
</gene>
<dbReference type="Pfam" id="PF07228">
    <property type="entry name" value="SpoIIE"/>
    <property type="match status" value="1"/>
</dbReference>
<keyword evidence="3" id="KW-0472">Membrane</keyword>
<feature type="region of interest" description="Disordered" evidence="2">
    <location>
        <begin position="368"/>
        <end position="391"/>
    </location>
</feature>
<keyword evidence="3" id="KW-0812">Transmembrane</keyword>
<name>A0A5C8ZG80_9ACTN</name>
<dbReference type="OrthoDB" id="4935951at2"/>
<feature type="domain" description="PPM-type phosphatase" evidence="4">
    <location>
        <begin position="138"/>
        <end position="364"/>
    </location>
</feature>
<evidence type="ECO:0000256" key="1">
    <source>
        <dbReference type="ARBA" id="ARBA00022801"/>
    </source>
</evidence>
<dbReference type="Proteomes" id="UP000321234">
    <property type="component" value="Unassembled WGS sequence"/>
</dbReference>
<protein>
    <submittedName>
        <fullName evidence="5">Serine/threonine-protein phosphatase</fullName>
    </submittedName>
</protein>
<evidence type="ECO:0000259" key="4">
    <source>
        <dbReference type="SMART" id="SM00331"/>
    </source>
</evidence>
<proteinExistence type="predicted"/>
<dbReference type="SMART" id="SM00331">
    <property type="entry name" value="PP2C_SIG"/>
    <property type="match status" value="1"/>
</dbReference>
<feature type="transmembrane region" description="Helical" evidence="3">
    <location>
        <begin position="88"/>
        <end position="105"/>
    </location>
</feature>
<evidence type="ECO:0000313" key="5">
    <source>
        <dbReference type="EMBL" id="TXR55936.1"/>
    </source>
</evidence>
<sequence length="391" mass="40463">MPSPAARPLRAVRWGAPALLGLGIVGLDWYQREGLQYPGTLVAVPLLAAALGGPLGTAAAGALAVLLSYGLGVAEATRVEYDPNSDTAVTRLLIIAVLTVIAVLASRHRRRRERSAAQVATVADAAQLAILEPPPRRIGGLRCASTYRSATQLARIGGDLVAVVETPQGVRALVGDVQGKGLEAVRLAGYVLGSFRERAHDGMSLGELATALDTTVRRASLGQDVFVTAALVQVDGATGDLQALSCGHPAPYLVAPGDSRARELPVVPGPPLGLLELADPPDVLHGQLAEDERLVLVTDGLLEARRPKLLSREASGPFLDAPALLAEQLATGSLSLGLDGVVRGASRWSRGRLRDDLALLALARAAAVPRVPQPGAPPPSSSSSKEGSPSR</sequence>
<dbReference type="EMBL" id="VKAC01000006">
    <property type="protein sequence ID" value="TXR55936.1"/>
    <property type="molecule type" value="Genomic_DNA"/>
</dbReference>
<feature type="transmembrane region" description="Helical" evidence="3">
    <location>
        <begin position="12"/>
        <end position="30"/>
    </location>
</feature>
<dbReference type="PANTHER" id="PTHR43156:SF2">
    <property type="entry name" value="STAGE II SPORULATION PROTEIN E"/>
    <property type="match status" value="1"/>
</dbReference>